<reference evidence="2" key="1">
    <citation type="submission" date="2017-10" db="EMBL/GenBank/DDBJ databases">
        <title>Campylobacter species from seals.</title>
        <authorList>
            <person name="Gilbert M.J."/>
            <person name="Zomer A.L."/>
            <person name="Timmerman A.J."/>
            <person name="Duim B."/>
            <person name="Wagenaar J.A."/>
        </authorList>
    </citation>
    <scope>NUCLEOTIDE SEQUENCE [LARGE SCALE GENOMIC DNA]</scope>
    <source>
        <strain evidence="2">17S00004-5</strain>
    </source>
</reference>
<evidence type="ECO:0000313" key="1">
    <source>
        <dbReference type="EMBL" id="PSM51941.1"/>
    </source>
</evidence>
<sequence length="138" mass="15989">MWAKKVTIETSATKEQIWNLYSDVENWNKWDNTIKYSKLYGEFKAGNKGILKSSNGPKSNFELVLVSKFHKFTSRSSLPFTKIDFIHEINEKNGKLFITHEIQIKGLLTFLFSKIIGEKLLKELPKTMQTLSKEATKN</sequence>
<protein>
    <recommendedName>
        <fullName evidence="3">Polyketide cyclase</fullName>
    </recommendedName>
</protein>
<proteinExistence type="predicted"/>
<evidence type="ECO:0000313" key="2">
    <source>
        <dbReference type="Proteomes" id="UP000240535"/>
    </source>
</evidence>
<keyword evidence="2" id="KW-1185">Reference proteome</keyword>
<dbReference type="EMBL" id="PDHH01000004">
    <property type="protein sequence ID" value="PSM51941.1"/>
    <property type="molecule type" value="Genomic_DNA"/>
</dbReference>
<dbReference type="SUPFAM" id="SSF55961">
    <property type="entry name" value="Bet v1-like"/>
    <property type="match status" value="1"/>
</dbReference>
<dbReference type="AlphaFoldDB" id="A0A2P8R0C1"/>
<accession>A0A2P8R0C1</accession>
<evidence type="ECO:0008006" key="3">
    <source>
        <dbReference type="Google" id="ProtNLM"/>
    </source>
</evidence>
<gene>
    <name evidence="1" type="ORF">CQ405_05085</name>
</gene>
<dbReference type="InterPro" id="IPR023393">
    <property type="entry name" value="START-like_dom_sf"/>
</dbReference>
<organism evidence="1 2">
    <name type="scientific">Campylobacter blaseri</name>
    <dbReference type="NCBI Taxonomy" id="2042961"/>
    <lineage>
        <taxon>Bacteria</taxon>
        <taxon>Pseudomonadati</taxon>
        <taxon>Campylobacterota</taxon>
        <taxon>Epsilonproteobacteria</taxon>
        <taxon>Campylobacterales</taxon>
        <taxon>Campylobacteraceae</taxon>
        <taxon>Campylobacter</taxon>
    </lineage>
</organism>
<name>A0A2P8R0C1_9BACT</name>
<dbReference type="OrthoDB" id="9810827at2"/>
<dbReference type="Proteomes" id="UP000240535">
    <property type="component" value="Unassembled WGS sequence"/>
</dbReference>
<dbReference type="Gene3D" id="3.30.530.20">
    <property type="match status" value="1"/>
</dbReference>
<dbReference type="RefSeq" id="WP_106871355.1">
    <property type="nucleotide sequence ID" value="NZ_CP053841.1"/>
</dbReference>
<comment type="caution">
    <text evidence="1">The sequence shown here is derived from an EMBL/GenBank/DDBJ whole genome shotgun (WGS) entry which is preliminary data.</text>
</comment>